<name>A0A381QL25_9ZZZZ</name>
<evidence type="ECO:0000256" key="2">
    <source>
        <dbReference type="SAM" id="Phobius"/>
    </source>
</evidence>
<evidence type="ECO:0008006" key="4">
    <source>
        <dbReference type="Google" id="ProtNLM"/>
    </source>
</evidence>
<evidence type="ECO:0000313" key="3">
    <source>
        <dbReference type="EMBL" id="SUZ80031.1"/>
    </source>
</evidence>
<keyword evidence="2" id="KW-1133">Transmembrane helix</keyword>
<dbReference type="AlphaFoldDB" id="A0A381QL25"/>
<gene>
    <name evidence="3" type="ORF">METZ01_LOCUS32885</name>
</gene>
<protein>
    <recommendedName>
        <fullName evidence="4">DUF2135 domain-containing protein</fullName>
    </recommendedName>
</protein>
<feature type="region of interest" description="Disordered" evidence="1">
    <location>
        <begin position="373"/>
        <end position="393"/>
    </location>
</feature>
<reference evidence="3" key="1">
    <citation type="submission" date="2018-05" db="EMBL/GenBank/DDBJ databases">
        <authorList>
            <person name="Lanie J.A."/>
            <person name="Ng W.-L."/>
            <person name="Kazmierczak K.M."/>
            <person name="Andrzejewski T.M."/>
            <person name="Davidsen T.M."/>
            <person name="Wayne K.J."/>
            <person name="Tettelin H."/>
            <person name="Glass J.I."/>
            <person name="Rusch D."/>
            <person name="Podicherti R."/>
            <person name="Tsui H.-C.T."/>
            <person name="Winkler M.E."/>
        </authorList>
    </citation>
    <scope>NUCLEOTIDE SEQUENCE</scope>
</reference>
<dbReference type="EMBL" id="UINC01001411">
    <property type="protein sequence ID" value="SUZ80031.1"/>
    <property type="molecule type" value="Genomic_DNA"/>
</dbReference>
<feature type="non-terminal residue" evidence="3">
    <location>
        <position position="1"/>
    </location>
</feature>
<proteinExistence type="predicted"/>
<organism evidence="3">
    <name type="scientific">marine metagenome</name>
    <dbReference type="NCBI Taxonomy" id="408172"/>
    <lineage>
        <taxon>unclassified sequences</taxon>
        <taxon>metagenomes</taxon>
        <taxon>ecological metagenomes</taxon>
    </lineage>
</organism>
<keyword evidence="2" id="KW-0472">Membrane</keyword>
<sequence length="393" mass="43018">VAIDLLSVVIIVIVLAATLHGIYRIARSGKRRIILPSTRTNLPEHISEGARARRRRSGSRRDRSLVPTTTETLGVGSSLGEGVQEAEVSSRDVSVLEKRLEREGAKRGAVQISLMWNNWNDLDLHLITPSGEHIYHDNRKSTCGGELDIDMNFKPTSKTPVENIVWTRTPPAGVYRIGIRHYKIHKRGLFSWAPLLSRLHMRNATDFTVSVSIGESKRFYEGTIEKSNDLQFVAKFAIAELGEGDEEGAPREAAIEEAEEFSEAKEVDALRRRVGTVQDGVSVTLNWDSSSDLGLSVVSPDGDVISFFSPDGSTGGSFDIDGYNPNEGMQVVSWSKDPPVGIYSVKVQHFEAEGEEGDTEFTVSINNRGDVGEISGTISSDGSQVEAGTFEVS</sequence>
<dbReference type="Gene3D" id="2.60.120.380">
    <property type="match status" value="1"/>
</dbReference>
<evidence type="ECO:0000256" key="1">
    <source>
        <dbReference type="SAM" id="MobiDB-lite"/>
    </source>
</evidence>
<keyword evidence="2" id="KW-0812">Transmembrane</keyword>
<accession>A0A381QL25</accession>
<feature type="transmembrane region" description="Helical" evidence="2">
    <location>
        <begin position="6"/>
        <end position="26"/>
    </location>
</feature>